<dbReference type="AlphaFoldDB" id="A0A0D7WW86"/>
<dbReference type="OrthoDB" id="2664085at2"/>
<dbReference type="RefSeq" id="WP_044648284.1">
    <property type="nucleotide sequence ID" value="NZ_JTHP01000058.1"/>
</dbReference>
<evidence type="ECO:0000313" key="3">
    <source>
        <dbReference type="Proteomes" id="UP000032534"/>
    </source>
</evidence>
<proteinExistence type="predicted"/>
<dbReference type="Pfam" id="PF04397">
    <property type="entry name" value="LytTR"/>
    <property type="match status" value="1"/>
</dbReference>
<feature type="domain" description="HTH LytTR-type" evidence="1">
    <location>
        <begin position="15"/>
        <end position="118"/>
    </location>
</feature>
<sequence length="132" mass="15312">MLNLTVSADDSRGINKGENIPVDKVLFISKGRKRDQILVHTFEKTYYMIGTLRHWESFLNNNGFHFLNVDRSNTLNVEKVKIVNGIFKDAYFECEITKTSKRCPISYHRFDEVIEEMGFINSNIIFTGVATR</sequence>
<reference evidence="2 3" key="1">
    <citation type="submission" date="2014-11" db="EMBL/GenBank/DDBJ databases">
        <title>Draft Genome Sequences of Paenibacillus polymyxa NRRL B-30509 and Paenibacillus terrae NRRL B-30644, Strains from a Poultry Environment that Produce Tridecaptin A and Paenicidins.</title>
        <authorList>
            <person name="van Belkum M.J."/>
            <person name="Lohans C.T."/>
            <person name="Vederas J.C."/>
        </authorList>
    </citation>
    <scope>NUCLEOTIDE SEQUENCE [LARGE SCALE GENOMIC DNA]</scope>
    <source>
        <strain evidence="2 3">NRRL B-30644</strain>
    </source>
</reference>
<dbReference type="SMART" id="SM00850">
    <property type="entry name" value="LytTR"/>
    <property type="match status" value="1"/>
</dbReference>
<dbReference type="Gene3D" id="2.40.50.1020">
    <property type="entry name" value="LytTr DNA-binding domain"/>
    <property type="match status" value="1"/>
</dbReference>
<dbReference type="Proteomes" id="UP000032534">
    <property type="component" value="Unassembled WGS sequence"/>
</dbReference>
<dbReference type="InterPro" id="IPR007492">
    <property type="entry name" value="LytTR_DNA-bd_dom"/>
</dbReference>
<comment type="caution">
    <text evidence="2">The sequence shown here is derived from an EMBL/GenBank/DDBJ whole genome shotgun (WGS) entry which is preliminary data.</text>
</comment>
<dbReference type="GO" id="GO:0003677">
    <property type="term" value="F:DNA binding"/>
    <property type="evidence" value="ECO:0007669"/>
    <property type="project" value="InterPro"/>
</dbReference>
<organism evidence="2 3">
    <name type="scientific">Paenibacillus terrae</name>
    <dbReference type="NCBI Taxonomy" id="159743"/>
    <lineage>
        <taxon>Bacteria</taxon>
        <taxon>Bacillati</taxon>
        <taxon>Bacillota</taxon>
        <taxon>Bacilli</taxon>
        <taxon>Bacillales</taxon>
        <taxon>Paenibacillaceae</taxon>
        <taxon>Paenibacillus</taxon>
    </lineage>
</organism>
<dbReference type="EMBL" id="JTHP01000058">
    <property type="protein sequence ID" value="KJD43425.1"/>
    <property type="molecule type" value="Genomic_DNA"/>
</dbReference>
<protein>
    <recommendedName>
        <fullName evidence="1">HTH LytTR-type domain-containing protein</fullName>
    </recommendedName>
</protein>
<dbReference type="PATRIC" id="fig|159743.3.peg.5076"/>
<gene>
    <name evidence="2" type="ORF">QD47_22830</name>
</gene>
<name>A0A0D7WW86_9BACL</name>
<evidence type="ECO:0000313" key="2">
    <source>
        <dbReference type="EMBL" id="KJD43425.1"/>
    </source>
</evidence>
<evidence type="ECO:0000259" key="1">
    <source>
        <dbReference type="SMART" id="SM00850"/>
    </source>
</evidence>
<accession>A0A0D7WW86</accession>
<keyword evidence="3" id="KW-1185">Reference proteome</keyword>